<dbReference type="GO" id="GO:0005737">
    <property type="term" value="C:cytoplasm"/>
    <property type="evidence" value="ECO:0007669"/>
    <property type="project" value="UniProtKB-SubCell"/>
</dbReference>
<dbReference type="PANTHER" id="PTHR48408">
    <property type="match status" value="1"/>
</dbReference>
<keyword evidence="12" id="KW-0460">Magnesium</keyword>
<dbReference type="EC" id="5.3.1.5" evidence="4 12"/>
<evidence type="ECO:0000256" key="11">
    <source>
        <dbReference type="ARBA" id="ARBA00033659"/>
    </source>
</evidence>
<feature type="binding site" evidence="12">
    <location>
        <position position="277"/>
    </location>
    <ligand>
        <name>Mg(2+)</name>
        <dbReference type="ChEBI" id="CHEBI:18420"/>
        <label>2</label>
    </ligand>
</feature>
<keyword evidence="9 12" id="KW-0413">Isomerase</keyword>
<keyword evidence="6 12" id="KW-0963">Cytoplasm</keyword>
<dbReference type="NCBIfam" id="NF003998">
    <property type="entry name" value="PRK05474.1"/>
    <property type="match status" value="1"/>
</dbReference>
<protein>
    <recommendedName>
        <fullName evidence="5 12">Xylose isomerase</fullName>
        <ecNumber evidence="4 12">5.3.1.5</ecNumber>
    </recommendedName>
</protein>
<feature type="binding site" evidence="12">
    <location>
        <position position="241"/>
    </location>
    <ligand>
        <name>Mg(2+)</name>
        <dbReference type="ChEBI" id="CHEBI:18420"/>
        <label>1</label>
    </ligand>
</feature>
<organism evidence="16 17">
    <name type="scientific">Clostridioides difficile (strain CD196)</name>
    <name type="common">Peptoclostridium difficile</name>
    <dbReference type="NCBI Taxonomy" id="645462"/>
    <lineage>
        <taxon>Bacteria</taxon>
        <taxon>Bacillati</taxon>
        <taxon>Bacillota</taxon>
        <taxon>Clostridia</taxon>
        <taxon>Peptostreptococcales</taxon>
        <taxon>Peptostreptococcaceae</taxon>
        <taxon>Clostridioides</taxon>
    </lineage>
</organism>
<feature type="active site" evidence="12">
    <location>
        <position position="110"/>
    </location>
</feature>
<dbReference type="GO" id="GO:0009045">
    <property type="term" value="F:xylose isomerase activity"/>
    <property type="evidence" value="ECO:0007669"/>
    <property type="project" value="UniProtKB-UniRule"/>
</dbReference>
<dbReference type="GO" id="GO:0000287">
    <property type="term" value="F:magnesium ion binding"/>
    <property type="evidence" value="ECO:0007669"/>
    <property type="project" value="UniProtKB-UniRule"/>
</dbReference>
<feature type="domain" description="Xylose isomerase-like TIM barrel" evidence="15">
    <location>
        <begin position="98"/>
        <end position="287"/>
    </location>
</feature>
<feature type="binding site" evidence="12">
    <location>
        <position position="305"/>
    </location>
    <ligand>
        <name>Mg(2+)</name>
        <dbReference type="ChEBI" id="CHEBI:18420"/>
        <label>1</label>
    </ligand>
</feature>
<evidence type="ECO:0000256" key="8">
    <source>
        <dbReference type="ARBA" id="ARBA00022723"/>
    </source>
</evidence>
<evidence type="ECO:0000256" key="2">
    <source>
        <dbReference type="ARBA" id="ARBA00005765"/>
    </source>
</evidence>
<evidence type="ECO:0000256" key="1">
    <source>
        <dbReference type="ARBA" id="ARBA00004496"/>
    </source>
</evidence>
<dbReference type="HOGENOM" id="CLU_037261_1_0_9"/>
<feature type="binding site" evidence="12">
    <location>
        <position position="280"/>
    </location>
    <ligand>
        <name>Mg(2+)</name>
        <dbReference type="ChEBI" id="CHEBI:18420"/>
        <label>2</label>
    </ligand>
</feature>
<evidence type="ECO:0000256" key="3">
    <source>
        <dbReference type="ARBA" id="ARBA00011881"/>
    </source>
</evidence>
<dbReference type="NCBIfam" id="TIGR02630">
    <property type="entry name" value="xylose_isom_A"/>
    <property type="match status" value="1"/>
</dbReference>
<comment type="cofactor">
    <cofactor evidence="12">
        <name>Mg(2+)</name>
        <dbReference type="ChEBI" id="CHEBI:18420"/>
    </cofactor>
    <text evidence="12">Binds 2 magnesium ions per subunit.</text>
</comment>
<dbReference type="SUPFAM" id="SSF51658">
    <property type="entry name" value="Xylose isomerase-like"/>
    <property type="match status" value="1"/>
</dbReference>
<evidence type="ECO:0000256" key="12">
    <source>
        <dbReference type="HAMAP-Rule" id="MF_00455"/>
    </source>
</evidence>
<dbReference type="Proteomes" id="UP000002068">
    <property type="component" value="Chromosome"/>
</dbReference>
<evidence type="ECO:0000256" key="5">
    <source>
        <dbReference type="ARBA" id="ARBA00018232"/>
    </source>
</evidence>
<feature type="binding site" evidence="12">
    <location>
        <position position="316"/>
    </location>
    <ligand>
        <name>Mg(2+)</name>
        <dbReference type="ChEBI" id="CHEBI:18420"/>
        <label>2</label>
    </ligand>
</feature>
<evidence type="ECO:0000256" key="6">
    <source>
        <dbReference type="ARBA" id="ARBA00022490"/>
    </source>
</evidence>
<evidence type="ECO:0000256" key="4">
    <source>
        <dbReference type="ARBA" id="ARBA00011958"/>
    </source>
</evidence>
<dbReference type="PROSITE" id="PS51415">
    <property type="entry name" value="XYLOSE_ISOMERASE"/>
    <property type="match status" value="1"/>
</dbReference>
<evidence type="ECO:0000256" key="13">
    <source>
        <dbReference type="RuleBase" id="RU000609"/>
    </source>
</evidence>
<dbReference type="FunFam" id="3.20.20.150:FF:000002">
    <property type="entry name" value="Xylose isomerase"/>
    <property type="match status" value="1"/>
</dbReference>
<dbReference type="EMBL" id="FN538970">
    <property type="protein sequence ID" value="CBA65635.1"/>
    <property type="molecule type" value="Genomic_DNA"/>
</dbReference>
<dbReference type="InterPro" id="IPR013022">
    <property type="entry name" value="Xyl_isomerase-like_TIM-brl"/>
</dbReference>
<feature type="binding site" evidence="12">
    <location>
        <position position="348"/>
    </location>
    <ligand>
        <name>Mg(2+)</name>
        <dbReference type="ChEBI" id="CHEBI:18420"/>
        <label>1</label>
    </ligand>
</feature>
<evidence type="ECO:0000256" key="14">
    <source>
        <dbReference type="RuleBase" id="RU000610"/>
    </source>
</evidence>
<evidence type="ECO:0000313" key="17">
    <source>
        <dbReference type="Proteomes" id="UP000002068"/>
    </source>
</evidence>
<keyword evidence="8 12" id="KW-0479">Metal-binding</keyword>
<evidence type="ECO:0000256" key="10">
    <source>
        <dbReference type="ARBA" id="ARBA00023277"/>
    </source>
</evidence>
<dbReference type="HAMAP" id="MF_00455">
    <property type="entry name" value="Xylose_isom_A"/>
    <property type="match status" value="1"/>
</dbReference>
<dbReference type="AlphaFoldDB" id="A0A0H3NF78"/>
<feature type="active site" evidence="12">
    <location>
        <position position="113"/>
    </location>
</feature>
<dbReference type="Pfam" id="PF01261">
    <property type="entry name" value="AP_endonuc_2"/>
    <property type="match status" value="1"/>
</dbReference>
<accession>A0A0H3NF78</accession>
<comment type="subcellular location">
    <subcellularLocation>
        <location evidence="1 12 14">Cytoplasm</location>
    </subcellularLocation>
</comment>
<gene>
    <name evidence="12 16" type="primary">xylA</name>
    <name evidence="16" type="ordered locus">CD196_2851</name>
</gene>
<reference evidence="16 17" key="1">
    <citation type="journal article" date="2009" name="Genome Biol.">
        <title>Comparative genome and phenotypic analysis of Clostridium difficile 027 strains provides insight into the evolution of a hypervirulent bacterium.</title>
        <authorList>
            <person name="Stabler R.A."/>
            <person name="He M."/>
            <person name="Dawson L."/>
            <person name="Martin M."/>
            <person name="Valiente E."/>
            <person name="Corton C."/>
            <person name="Lawley T.D."/>
            <person name="Sebaihia M."/>
            <person name="Quail M.A."/>
            <person name="Rose G."/>
            <person name="Gerding D.N."/>
            <person name="Gibert M."/>
            <person name="Popoff M.R."/>
            <person name="Parkhill J."/>
            <person name="Dougan G."/>
            <person name="Wren B.W."/>
        </authorList>
    </citation>
    <scope>NUCLEOTIDE SEQUENCE [LARGE SCALE GENOMIC DNA]</scope>
    <source>
        <strain evidence="16 17">CD196</strain>
    </source>
</reference>
<keyword evidence="10 12" id="KW-0119">Carbohydrate metabolism</keyword>
<evidence type="ECO:0000256" key="7">
    <source>
        <dbReference type="ARBA" id="ARBA00022629"/>
    </source>
</evidence>
<proteinExistence type="inferred from homology"/>
<comment type="catalytic activity">
    <reaction evidence="11 12 13">
        <text>alpha-D-xylose = alpha-D-xylulofuranose</text>
        <dbReference type="Rhea" id="RHEA:22816"/>
        <dbReference type="ChEBI" id="CHEBI:28518"/>
        <dbReference type="ChEBI" id="CHEBI:188998"/>
        <dbReference type="EC" id="5.3.1.5"/>
    </reaction>
</comment>
<comment type="similarity">
    <text evidence="2 12 13">Belongs to the xylose isomerase family.</text>
</comment>
<comment type="subunit">
    <text evidence="3 12 14">Homotetramer.</text>
</comment>
<dbReference type="InterPro" id="IPR036237">
    <property type="entry name" value="Xyl_isomerase-like_sf"/>
</dbReference>
<dbReference type="InterPro" id="IPR001998">
    <property type="entry name" value="Xylose_isomerase"/>
</dbReference>
<feature type="binding site" evidence="12">
    <location>
        <position position="318"/>
    </location>
    <ligand>
        <name>Mg(2+)</name>
        <dbReference type="ChEBI" id="CHEBI:18420"/>
        <label>2</label>
    </ligand>
</feature>
<sequence length="454" mass="51579">MCKILGGHEMSEIFKGIGQIKFEGVKSDNELAFRYYNPEQVVGNKTMKEHLRFAMSYWHTLCGEGNDPFGVGTVERPWNNVTDPIEIAKIKVDAGFEFMSKMGIEYFCFHDRDIAPEGRDLEETNKILDEIVEYIKVNMEKTGIKLLWGTANMFGNPRFVHGASTTCNADVYAYAAAQVKKAMEITKYLGGENFVFWGGREGYETLLNTNTELEMDNFARFLQMAVDYAKEIGFTGQFLIEPKPKEPTKHQYDFDTATVLGFLRKYNLDKYFKMNIEANHATLAGHTFQHELNIARINNVLGSIDANQGDLLLGWDTDQFPTNIYDATLAMYEVLKQGGIAPGGFNFDSKVRRASFEVEDLFLAYIAGMDTFAKGLLIAHKLLEDEVFENFTKERYASFSEGIGKDIVEGKVGFKELESYALQMPVIKNKSGRQEMLEAILNRYIYEVDTISNK</sequence>
<name>A0A0H3NF78_CLODC</name>
<dbReference type="PRINTS" id="PR00688">
    <property type="entry name" value="XYLOSISMRASE"/>
</dbReference>
<evidence type="ECO:0000259" key="15">
    <source>
        <dbReference type="Pfam" id="PF01261"/>
    </source>
</evidence>
<keyword evidence="7 12" id="KW-0859">Xylose metabolism</keyword>
<dbReference type="PANTHER" id="PTHR48408:SF1">
    <property type="entry name" value="XYLOSE ISOMERASE"/>
    <property type="match status" value="1"/>
</dbReference>
<dbReference type="InterPro" id="IPR013452">
    <property type="entry name" value="Xylose_isom_bac"/>
</dbReference>
<dbReference type="Gene3D" id="3.20.20.150">
    <property type="entry name" value="Divalent-metal-dependent TIM barrel enzymes"/>
    <property type="match status" value="1"/>
</dbReference>
<feature type="binding site" evidence="12">
    <location>
        <position position="277"/>
    </location>
    <ligand>
        <name>Mg(2+)</name>
        <dbReference type="ChEBI" id="CHEBI:18420"/>
        <label>1</label>
    </ligand>
</feature>
<dbReference type="GO" id="GO:0042732">
    <property type="term" value="P:D-xylose metabolic process"/>
    <property type="evidence" value="ECO:0007669"/>
    <property type="project" value="UniProtKB-UniRule"/>
</dbReference>
<evidence type="ECO:0000313" key="16">
    <source>
        <dbReference type="EMBL" id="CBA65635.1"/>
    </source>
</evidence>
<evidence type="ECO:0000256" key="9">
    <source>
        <dbReference type="ARBA" id="ARBA00023235"/>
    </source>
</evidence>
<dbReference type="KEGG" id="cdc:CD196_2851"/>